<dbReference type="SUPFAM" id="SSF47413">
    <property type="entry name" value="lambda repressor-like DNA-binding domains"/>
    <property type="match status" value="1"/>
</dbReference>
<dbReference type="InterPro" id="IPR036782">
    <property type="entry name" value="NE0471-like_N"/>
</dbReference>
<dbReference type="GO" id="GO:0003677">
    <property type="term" value="F:DNA binding"/>
    <property type="evidence" value="ECO:0007669"/>
    <property type="project" value="InterPro"/>
</dbReference>
<evidence type="ECO:0000313" key="1">
    <source>
        <dbReference type="EMBL" id="MBJ3784321.1"/>
    </source>
</evidence>
<protein>
    <submittedName>
        <fullName evidence="1">DUF2442 domain-containing protein</fullName>
    </submittedName>
</protein>
<reference evidence="1" key="1">
    <citation type="submission" date="2020-12" db="EMBL/GenBank/DDBJ databases">
        <title>Devosia sp. MSA67 isolated from Mo River.</title>
        <authorList>
            <person name="Ma F."/>
            <person name="Zi Z."/>
        </authorList>
    </citation>
    <scope>NUCLEOTIDE SEQUENCE</scope>
    <source>
        <strain evidence="1">MSA67</strain>
    </source>
</reference>
<dbReference type="Gene3D" id="1.10.260.40">
    <property type="entry name" value="lambda repressor-like DNA-binding domains"/>
    <property type="match status" value="1"/>
</dbReference>
<sequence length="124" mass="13701">MRLTWMDGVMAEVDLAPLLANHRSYVSLRKDDALFQSARVASDGAAIEWSDGSRVSASAMMKLPQTYMDATELRAIMDELRISVEGLSALLGLSRRVISDYRSGIPIPKPLALAMRYLQDRGSI</sequence>
<dbReference type="InterPro" id="IPR010982">
    <property type="entry name" value="Lambda_DNA-bd_dom_sf"/>
</dbReference>
<proteinExistence type="predicted"/>
<comment type="caution">
    <text evidence="1">The sequence shown here is derived from an EMBL/GenBank/DDBJ whole genome shotgun (WGS) entry which is preliminary data.</text>
</comment>
<organism evidence="1 2">
    <name type="scientific">Devosia sediminis</name>
    <dbReference type="NCBI Taxonomy" id="2798801"/>
    <lineage>
        <taxon>Bacteria</taxon>
        <taxon>Pseudomonadati</taxon>
        <taxon>Pseudomonadota</taxon>
        <taxon>Alphaproteobacteria</taxon>
        <taxon>Hyphomicrobiales</taxon>
        <taxon>Devosiaceae</taxon>
        <taxon>Devosia</taxon>
    </lineage>
</organism>
<gene>
    <name evidence="1" type="ORF">JEQ47_06285</name>
</gene>
<keyword evidence="2" id="KW-1185">Reference proteome</keyword>
<dbReference type="SUPFAM" id="SSF143880">
    <property type="entry name" value="NE0471 N-terminal domain-like"/>
    <property type="match status" value="1"/>
</dbReference>
<dbReference type="Gene3D" id="3.30.2020.10">
    <property type="entry name" value="NE0471-like N-terminal domain"/>
    <property type="match status" value="1"/>
</dbReference>
<dbReference type="AlphaFoldDB" id="A0A934ML64"/>
<accession>A0A934ML64</accession>
<dbReference type="Proteomes" id="UP000602124">
    <property type="component" value="Unassembled WGS sequence"/>
</dbReference>
<name>A0A934ML64_9HYPH</name>
<evidence type="ECO:0000313" key="2">
    <source>
        <dbReference type="Proteomes" id="UP000602124"/>
    </source>
</evidence>
<dbReference type="EMBL" id="JAEKMH010000001">
    <property type="protein sequence ID" value="MBJ3784321.1"/>
    <property type="molecule type" value="Genomic_DNA"/>
</dbReference>